<reference evidence="2 3" key="1">
    <citation type="submission" date="2014-12" db="EMBL/GenBank/DDBJ databases">
        <title>Complete genome sequence of Streptomyces vietnamensis strain GIMV4.0001, a genetic manipulable producer of the benzoisochromanequinone antibiotic granaticin.</title>
        <authorList>
            <person name="Deng M.R."/>
            <person name="Guo J."/>
            <person name="Ma L.Y."/>
            <person name="Feng G.D."/>
            <person name="Mo C.Y."/>
            <person name="Zhu H.H."/>
        </authorList>
    </citation>
    <scope>NUCLEOTIDE SEQUENCE [LARGE SCALE GENOMIC DNA]</scope>
    <source>
        <strain evidence="3">GIMV4.0001</strain>
    </source>
</reference>
<dbReference type="EMBL" id="CP010407">
    <property type="protein sequence ID" value="AJF65705.1"/>
    <property type="molecule type" value="Genomic_DNA"/>
</dbReference>
<sequence>MHGGPLAALRAQLETALRHPETVTDWPSAVREAAADVVREAAAGVVRLQALADDLLLLASHRATAPTGEPVDLAALAEDLVREYGHLPEAKGLKLTCEAPTEAVVRGNDTRLDASRPRTSGGAAGGTFPCVRSSVRLTHGVPAPARP</sequence>
<dbReference type="HOGENOM" id="CLU_1767059_0_0_11"/>
<dbReference type="STRING" id="362257.SVTN_16180"/>
<name>A0A0B5HUM1_9ACTN</name>
<dbReference type="KEGG" id="svt:SVTN_16180"/>
<protein>
    <submittedName>
        <fullName evidence="2">Uncharacterized protein</fullName>
    </submittedName>
</protein>
<keyword evidence="3" id="KW-1185">Reference proteome</keyword>
<organism evidence="2 3">
    <name type="scientific">Streptomyces vietnamensis</name>
    <dbReference type="NCBI Taxonomy" id="362257"/>
    <lineage>
        <taxon>Bacteria</taxon>
        <taxon>Bacillati</taxon>
        <taxon>Actinomycetota</taxon>
        <taxon>Actinomycetes</taxon>
        <taxon>Kitasatosporales</taxon>
        <taxon>Streptomycetaceae</taxon>
        <taxon>Streptomyces</taxon>
    </lineage>
</organism>
<dbReference type="Proteomes" id="UP000031774">
    <property type="component" value="Chromosome"/>
</dbReference>
<dbReference type="RefSeq" id="WP_041129731.1">
    <property type="nucleotide sequence ID" value="NZ_CP010407.1"/>
</dbReference>
<evidence type="ECO:0000256" key="1">
    <source>
        <dbReference type="SAM" id="MobiDB-lite"/>
    </source>
</evidence>
<evidence type="ECO:0000313" key="3">
    <source>
        <dbReference type="Proteomes" id="UP000031774"/>
    </source>
</evidence>
<dbReference type="AlphaFoldDB" id="A0A0B5HUM1"/>
<gene>
    <name evidence="2" type="ORF">SVTN_16180</name>
</gene>
<accession>A0A0B5HUM1</accession>
<proteinExistence type="predicted"/>
<feature type="region of interest" description="Disordered" evidence="1">
    <location>
        <begin position="108"/>
        <end position="127"/>
    </location>
</feature>
<evidence type="ECO:0000313" key="2">
    <source>
        <dbReference type="EMBL" id="AJF65705.1"/>
    </source>
</evidence>